<evidence type="ECO:0000256" key="2">
    <source>
        <dbReference type="SAM" id="Phobius"/>
    </source>
</evidence>
<evidence type="ECO:0000313" key="4">
    <source>
        <dbReference type="Proteomes" id="UP000317650"/>
    </source>
</evidence>
<dbReference type="Proteomes" id="UP000317650">
    <property type="component" value="Chromosome 1"/>
</dbReference>
<evidence type="ECO:0000256" key="1">
    <source>
        <dbReference type="SAM" id="MobiDB-lite"/>
    </source>
</evidence>
<keyword evidence="2" id="KW-0812">Transmembrane</keyword>
<dbReference type="EMBL" id="PYDT01000004">
    <property type="protein sequence ID" value="THU63090.1"/>
    <property type="molecule type" value="Genomic_DNA"/>
</dbReference>
<feature type="compositionally biased region" description="Polar residues" evidence="1">
    <location>
        <begin position="22"/>
        <end position="31"/>
    </location>
</feature>
<keyword evidence="2" id="KW-0472">Membrane</keyword>
<accession>A0A4S8JLY5</accession>
<proteinExistence type="predicted"/>
<keyword evidence="4" id="KW-1185">Reference proteome</keyword>
<protein>
    <submittedName>
        <fullName evidence="3">Uncharacterized protein</fullName>
    </submittedName>
</protein>
<gene>
    <name evidence="3" type="ORF">C4D60_Mb01t12080</name>
</gene>
<feature type="transmembrane region" description="Helical" evidence="2">
    <location>
        <begin position="87"/>
        <end position="105"/>
    </location>
</feature>
<sequence>MSKQNEKLTWQTTPSPEDMALRSTSPNAMTMDNPTLKPQANTSADITIFVFVQYAIRQSSRKQMLVSGSAIPKRTACIGQYVPVRQITALLPYAAAFLLMSAAWIQPSY</sequence>
<dbReference type="AlphaFoldDB" id="A0A4S8JLY5"/>
<comment type="caution">
    <text evidence="3">The sequence shown here is derived from an EMBL/GenBank/DDBJ whole genome shotgun (WGS) entry which is preliminary data.</text>
</comment>
<organism evidence="3 4">
    <name type="scientific">Musa balbisiana</name>
    <name type="common">Banana</name>
    <dbReference type="NCBI Taxonomy" id="52838"/>
    <lineage>
        <taxon>Eukaryota</taxon>
        <taxon>Viridiplantae</taxon>
        <taxon>Streptophyta</taxon>
        <taxon>Embryophyta</taxon>
        <taxon>Tracheophyta</taxon>
        <taxon>Spermatophyta</taxon>
        <taxon>Magnoliopsida</taxon>
        <taxon>Liliopsida</taxon>
        <taxon>Zingiberales</taxon>
        <taxon>Musaceae</taxon>
        <taxon>Musa</taxon>
    </lineage>
</organism>
<name>A0A4S8JLY5_MUSBA</name>
<feature type="region of interest" description="Disordered" evidence="1">
    <location>
        <begin position="1"/>
        <end position="31"/>
    </location>
</feature>
<reference evidence="3 4" key="1">
    <citation type="journal article" date="2019" name="Nat. Plants">
        <title>Genome sequencing of Musa balbisiana reveals subgenome evolution and function divergence in polyploid bananas.</title>
        <authorList>
            <person name="Yao X."/>
        </authorList>
    </citation>
    <scope>NUCLEOTIDE SEQUENCE [LARGE SCALE GENOMIC DNA]</scope>
    <source>
        <strain evidence="4">cv. DH-PKW</strain>
        <tissue evidence="3">Leaves</tissue>
    </source>
</reference>
<keyword evidence="2" id="KW-1133">Transmembrane helix</keyword>
<evidence type="ECO:0000313" key="3">
    <source>
        <dbReference type="EMBL" id="THU63090.1"/>
    </source>
</evidence>